<gene>
    <name evidence="5" type="ORF">M378DRAFT_11004</name>
</gene>
<dbReference type="EMBL" id="KN818244">
    <property type="protein sequence ID" value="KIL65135.1"/>
    <property type="molecule type" value="Genomic_DNA"/>
</dbReference>
<reference evidence="5 6" key="1">
    <citation type="submission" date="2014-04" db="EMBL/GenBank/DDBJ databases">
        <title>Evolutionary Origins and Diversification of the Mycorrhizal Mutualists.</title>
        <authorList>
            <consortium name="DOE Joint Genome Institute"/>
            <consortium name="Mycorrhizal Genomics Consortium"/>
            <person name="Kohler A."/>
            <person name="Kuo A."/>
            <person name="Nagy L.G."/>
            <person name="Floudas D."/>
            <person name="Copeland A."/>
            <person name="Barry K.W."/>
            <person name="Cichocki N."/>
            <person name="Veneault-Fourrey C."/>
            <person name="LaButti K."/>
            <person name="Lindquist E.A."/>
            <person name="Lipzen A."/>
            <person name="Lundell T."/>
            <person name="Morin E."/>
            <person name="Murat C."/>
            <person name="Riley R."/>
            <person name="Ohm R."/>
            <person name="Sun H."/>
            <person name="Tunlid A."/>
            <person name="Henrissat B."/>
            <person name="Grigoriev I.V."/>
            <person name="Hibbett D.S."/>
            <person name="Martin F."/>
        </authorList>
    </citation>
    <scope>NUCLEOTIDE SEQUENCE [LARGE SCALE GENOMIC DNA]</scope>
    <source>
        <strain evidence="5 6">Koide BX008</strain>
    </source>
</reference>
<dbReference type="HOGENOM" id="CLU_016500_1_0_1"/>
<dbReference type="AlphaFoldDB" id="A0A0C2SPH9"/>
<sequence>MNDFQSNATSNPLYPPYVILPPSLMFGEDILTPWCVVYGNYVPFQTFVHPNANVNYLKEEMQKKKKALRDHDAANLVLWKIHVPVPVEPAHTLAERIRLRGDVEMFAEELTIPTQKMSTLFPQSHPPLEEHVHFLVQLPSNDTRSWLAVIHSKLWDGHKYFGDIFRTATLTKDDFNELQALLDEQNPERISDTYVAGNVLATKSAFLRVKSTPLSTDFGNGLAPRLVFDASSDAVANDDAIADDSMDTDPDHCSSDHVDPHMAHLSNEAKAIFPYTIRYVDLTVLKLKEDLRVPQLILFRNEWGTMIDIFNKSEKGRRGSAVFIGKTCLLYSILILCIIRAQSIVFQDMSGKAFIIDSNGVRAPEDAPAVSNDADNVLTLVDADVKCYKPNDYLLNHSKHHILLTSSPRSRKHRSWLKQFGKDQYAVFAMEPWSRKEFVVASFVCSA</sequence>
<dbReference type="GO" id="GO:0043657">
    <property type="term" value="C:host cell"/>
    <property type="evidence" value="ECO:0007669"/>
    <property type="project" value="UniProtKB-SubCell"/>
</dbReference>
<keyword evidence="6" id="KW-1185">Reference proteome</keyword>
<organism evidence="5 6">
    <name type="scientific">Amanita muscaria (strain Koide BX008)</name>
    <dbReference type="NCBI Taxonomy" id="946122"/>
    <lineage>
        <taxon>Eukaryota</taxon>
        <taxon>Fungi</taxon>
        <taxon>Dikarya</taxon>
        <taxon>Basidiomycota</taxon>
        <taxon>Agaricomycotina</taxon>
        <taxon>Agaricomycetes</taxon>
        <taxon>Agaricomycetidae</taxon>
        <taxon>Agaricales</taxon>
        <taxon>Pluteineae</taxon>
        <taxon>Amanitaceae</taxon>
        <taxon>Amanita</taxon>
    </lineage>
</organism>
<evidence type="ECO:0000313" key="6">
    <source>
        <dbReference type="Proteomes" id="UP000054549"/>
    </source>
</evidence>
<dbReference type="Pfam" id="PF20147">
    <property type="entry name" value="Crinkler"/>
    <property type="match status" value="1"/>
</dbReference>
<proteinExistence type="predicted"/>
<evidence type="ECO:0000256" key="2">
    <source>
        <dbReference type="ARBA" id="ARBA00004613"/>
    </source>
</evidence>
<evidence type="ECO:0000256" key="1">
    <source>
        <dbReference type="ARBA" id="ARBA00004340"/>
    </source>
</evidence>
<dbReference type="InParanoid" id="A0A0C2SPH9"/>
<evidence type="ECO:0000256" key="3">
    <source>
        <dbReference type="ARBA" id="ARBA00022525"/>
    </source>
</evidence>
<dbReference type="InterPro" id="IPR045379">
    <property type="entry name" value="Crinkler_N"/>
</dbReference>
<dbReference type="Proteomes" id="UP000054549">
    <property type="component" value="Unassembled WGS sequence"/>
</dbReference>
<name>A0A0C2SPH9_AMAMK</name>
<dbReference type="GO" id="GO:0005576">
    <property type="term" value="C:extracellular region"/>
    <property type="evidence" value="ECO:0007669"/>
    <property type="project" value="UniProtKB-SubCell"/>
</dbReference>
<protein>
    <recommendedName>
        <fullName evidence="4">Crinkler effector protein N-terminal domain-containing protein</fullName>
    </recommendedName>
</protein>
<feature type="domain" description="Crinkler effector protein N-terminal" evidence="4">
    <location>
        <begin position="34"/>
        <end position="137"/>
    </location>
</feature>
<accession>A0A0C2SPH9</accession>
<comment type="subcellular location">
    <subcellularLocation>
        <location evidence="1">Host cell</location>
    </subcellularLocation>
    <subcellularLocation>
        <location evidence="2">Secreted</location>
    </subcellularLocation>
</comment>
<evidence type="ECO:0000259" key="4">
    <source>
        <dbReference type="Pfam" id="PF20147"/>
    </source>
</evidence>
<dbReference type="OrthoDB" id="2882720at2759"/>
<evidence type="ECO:0000313" key="5">
    <source>
        <dbReference type="EMBL" id="KIL65135.1"/>
    </source>
</evidence>
<keyword evidence="3" id="KW-0964">Secreted</keyword>